<evidence type="ECO:0000256" key="1">
    <source>
        <dbReference type="SAM" id="Phobius"/>
    </source>
</evidence>
<comment type="caution">
    <text evidence="2">The sequence shown here is derived from an EMBL/GenBank/DDBJ whole genome shotgun (WGS) entry which is preliminary data.</text>
</comment>
<keyword evidence="1" id="KW-0472">Membrane</keyword>
<feature type="transmembrane region" description="Helical" evidence="1">
    <location>
        <begin position="61"/>
        <end position="81"/>
    </location>
</feature>
<dbReference type="InterPro" id="IPR010699">
    <property type="entry name" value="DUF1275"/>
</dbReference>
<organism evidence="2 3">
    <name type="scientific">Streptococcus anginosus subsp. whileyi CCUG 39159</name>
    <dbReference type="NCBI Taxonomy" id="1095729"/>
    <lineage>
        <taxon>Bacteria</taxon>
        <taxon>Bacillati</taxon>
        <taxon>Bacillota</taxon>
        <taxon>Bacilli</taxon>
        <taxon>Lactobacillales</taxon>
        <taxon>Streptococcaceae</taxon>
        <taxon>Streptococcus</taxon>
        <taxon>Streptococcus anginosus group</taxon>
    </lineage>
</organism>
<gene>
    <name evidence="2" type="ORF">HMPREF1043_0380</name>
</gene>
<accession>I0SKU9</accession>
<dbReference type="Proteomes" id="UP000003245">
    <property type="component" value="Unassembled WGS sequence"/>
</dbReference>
<dbReference type="Pfam" id="PF06912">
    <property type="entry name" value="DUF1275"/>
    <property type="match status" value="1"/>
</dbReference>
<feature type="transmembrane region" description="Helical" evidence="1">
    <location>
        <begin position="200"/>
        <end position="219"/>
    </location>
</feature>
<protein>
    <submittedName>
        <fullName evidence="2">PF06912 family protein</fullName>
    </submittedName>
</protein>
<evidence type="ECO:0000313" key="2">
    <source>
        <dbReference type="EMBL" id="EID24002.1"/>
    </source>
</evidence>
<feature type="transmembrane region" description="Helical" evidence="1">
    <location>
        <begin position="173"/>
        <end position="194"/>
    </location>
</feature>
<evidence type="ECO:0000313" key="3">
    <source>
        <dbReference type="Proteomes" id="UP000003245"/>
    </source>
</evidence>
<sequence length="233" mass="26963">MDTTKQPVPMPQDRRTMALLLGAVGGCLDVFSHIQFSTLIATQTGNIILIVADWDGPTVKTAYRILSLIFFTCGFVLGILLKERAQSSHWRTWGVLPLTLTTFLFPFFHSHYFIWVILLATSTGMVMLTYTGSKIESYPYMIMMTSGNYRRMVTAWYEYIRFKDRRHIIRRQAANYSMIVASFIGGAIFTGFLTRFIHQYAIWTVTTILTIIIIHYTRYNHIHHLEQKISNTQ</sequence>
<dbReference type="PANTHER" id="PTHR37314">
    <property type="entry name" value="SLR0142 PROTEIN"/>
    <property type="match status" value="1"/>
</dbReference>
<feature type="transmembrane region" description="Helical" evidence="1">
    <location>
        <begin position="114"/>
        <end position="133"/>
    </location>
</feature>
<dbReference type="PROSITE" id="PS51257">
    <property type="entry name" value="PROKAR_LIPOPROTEIN"/>
    <property type="match status" value="1"/>
</dbReference>
<dbReference type="EMBL" id="AICP01000012">
    <property type="protein sequence ID" value="EID24002.1"/>
    <property type="molecule type" value="Genomic_DNA"/>
</dbReference>
<dbReference type="PATRIC" id="fig|1095729.3.peg.139"/>
<dbReference type="AlphaFoldDB" id="I0SKU9"/>
<proteinExistence type="predicted"/>
<reference evidence="2 3" key="1">
    <citation type="submission" date="2012-01" db="EMBL/GenBank/DDBJ databases">
        <authorList>
            <person name="Harkins D.M."/>
            <person name="Madupu R."/>
            <person name="Durkin A.S."/>
            <person name="Torralba M."/>
            <person name="Methe B."/>
            <person name="Sutton G.G."/>
            <person name="Nelson K.E."/>
        </authorList>
    </citation>
    <scope>NUCLEOTIDE SEQUENCE [LARGE SCALE GENOMIC DNA]</scope>
    <source>
        <strain evidence="2 3">CCUG 39159</strain>
    </source>
</reference>
<keyword evidence="1" id="KW-1133">Transmembrane helix</keyword>
<name>I0SKU9_STRAP</name>
<feature type="transmembrane region" description="Helical" evidence="1">
    <location>
        <begin position="20"/>
        <end position="41"/>
    </location>
</feature>
<feature type="transmembrane region" description="Helical" evidence="1">
    <location>
        <begin position="90"/>
        <end position="108"/>
    </location>
</feature>
<dbReference type="PANTHER" id="PTHR37314:SF4">
    <property type="entry name" value="UPF0700 TRANSMEMBRANE PROTEIN YOAK"/>
    <property type="match status" value="1"/>
</dbReference>
<dbReference type="RefSeq" id="WP_003033549.1">
    <property type="nucleotide sequence ID" value="NZ_AICP01000012.1"/>
</dbReference>
<keyword evidence="3" id="KW-1185">Reference proteome</keyword>
<keyword evidence="1" id="KW-0812">Transmembrane</keyword>